<evidence type="ECO:0000256" key="1">
    <source>
        <dbReference type="SAM" id="Coils"/>
    </source>
</evidence>
<evidence type="ECO:0000313" key="2">
    <source>
        <dbReference type="EMBL" id="KAF2068687.1"/>
    </source>
</evidence>
<name>A0A8J4V037_9MYCE</name>
<accession>A0A8J4V037</accession>
<organism evidence="2 3">
    <name type="scientific">Polysphondylium violaceum</name>
    <dbReference type="NCBI Taxonomy" id="133409"/>
    <lineage>
        <taxon>Eukaryota</taxon>
        <taxon>Amoebozoa</taxon>
        <taxon>Evosea</taxon>
        <taxon>Eumycetozoa</taxon>
        <taxon>Dictyostelia</taxon>
        <taxon>Dictyosteliales</taxon>
        <taxon>Dictyosteliaceae</taxon>
        <taxon>Polysphondylium</taxon>
    </lineage>
</organism>
<dbReference type="EMBL" id="AJWJ01000876">
    <property type="protein sequence ID" value="KAF2068687.1"/>
    <property type="molecule type" value="Genomic_DNA"/>
</dbReference>
<evidence type="ECO:0000313" key="3">
    <source>
        <dbReference type="Proteomes" id="UP000695562"/>
    </source>
</evidence>
<reference evidence="2" key="1">
    <citation type="submission" date="2020-01" db="EMBL/GenBank/DDBJ databases">
        <title>Development of genomics and gene disruption for Polysphondylium violaceum indicates a role for the polyketide synthase stlB in stalk morphogenesis.</title>
        <authorList>
            <person name="Narita B."/>
            <person name="Kawabe Y."/>
            <person name="Kin K."/>
            <person name="Saito T."/>
            <person name="Gibbs R."/>
            <person name="Kuspa A."/>
            <person name="Muzny D."/>
            <person name="Queller D."/>
            <person name="Richards S."/>
            <person name="Strassman J."/>
            <person name="Sucgang R."/>
            <person name="Worley K."/>
            <person name="Schaap P."/>
        </authorList>
    </citation>
    <scope>NUCLEOTIDE SEQUENCE</scope>
    <source>
        <strain evidence="2">QSvi11</strain>
    </source>
</reference>
<sequence>LTEKIKKAIELTDVAVDGNIFVSYGFAISDGDLDNRLLVSFTNTTWLVLHNEVFTDDQDRIDTIKDSIDKFTFPWIVRVAEKIDLADLEEGAENQEAEVDDFSDVGPSDDSGTDSVSILFEALNTYAFVKLQNENLGLFTKFLPSTNAIQKIIAQANGEALALSTYRSYKDKDGQPVVKQNIADKDEGFPNCKTIHMIYTLQGDQDKQHYENLAMIKDTSDPVDSNGISQIIEIARYKNLTYFTEGDALGSGEEGPILQRGVIEIDSFQEKFIQHLLDRENLFYPAFEQEIKIRAIIILERILFPLFNIVCDNNWRQDCWELTTSKLLQTSIINVQEKEFLMDFINNLQEDDEEMQDTIYAGPYDSLFSNQIYKFSTPIGPLMRNRDTVIVSEEDATDPNLSTIGDFLQLSLKRKSFSWCGGKQNTLFCLGRVDPTTIKDSPTREIRNIIDIIRYDILKYKKQKSIQKVRKNRRR</sequence>
<keyword evidence="3" id="KW-1185">Reference proteome</keyword>
<gene>
    <name evidence="2" type="ORF">CYY_009989</name>
</gene>
<protein>
    <submittedName>
        <fullName evidence="2">Uncharacterized protein</fullName>
    </submittedName>
</protein>
<keyword evidence="1" id="KW-0175">Coiled coil</keyword>
<dbReference type="Proteomes" id="UP000695562">
    <property type="component" value="Unassembled WGS sequence"/>
</dbReference>
<comment type="caution">
    <text evidence="2">The sequence shown here is derived from an EMBL/GenBank/DDBJ whole genome shotgun (WGS) entry which is preliminary data.</text>
</comment>
<dbReference type="AlphaFoldDB" id="A0A8J4V037"/>
<feature type="non-terminal residue" evidence="2">
    <location>
        <position position="1"/>
    </location>
</feature>
<proteinExistence type="predicted"/>
<feature type="coiled-coil region" evidence="1">
    <location>
        <begin position="78"/>
        <end position="105"/>
    </location>
</feature>